<dbReference type="KEGG" id="sje:AAV35_003595"/>
<organism evidence="3 4">
    <name type="scientific">Salimicrobium jeotgali</name>
    <dbReference type="NCBI Taxonomy" id="1230341"/>
    <lineage>
        <taxon>Bacteria</taxon>
        <taxon>Bacillati</taxon>
        <taxon>Bacillota</taxon>
        <taxon>Bacilli</taxon>
        <taxon>Bacillales</taxon>
        <taxon>Bacillaceae</taxon>
        <taxon>Salimicrobium</taxon>
    </lineage>
</organism>
<evidence type="ECO:0000313" key="4">
    <source>
        <dbReference type="Proteomes" id="UP000011746"/>
    </source>
</evidence>
<gene>
    <name evidence="2" type="ORF">AAV35_003595</name>
    <name evidence="3" type="ORF">MJ3_00810</name>
</gene>
<proteinExistence type="predicted"/>
<evidence type="ECO:0000313" key="3">
    <source>
        <dbReference type="EMBL" id="EKE32996.1"/>
    </source>
</evidence>
<feature type="region of interest" description="Disordered" evidence="1">
    <location>
        <begin position="54"/>
        <end position="75"/>
    </location>
</feature>
<dbReference type="EMBL" id="AMPQ01000001">
    <property type="protein sequence ID" value="EKE32996.1"/>
    <property type="molecule type" value="Genomic_DNA"/>
</dbReference>
<evidence type="ECO:0000313" key="2">
    <source>
        <dbReference type="EMBL" id="AKG03961.1"/>
    </source>
</evidence>
<accession>K2FQA6</accession>
<dbReference type="Proteomes" id="UP000092654">
    <property type="component" value="Chromosome"/>
</dbReference>
<name>K2FQA6_9BACI</name>
<dbReference type="Proteomes" id="UP000011746">
    <property type="component" value="Unassembled WGS sequence"/>
</dbReference>
<protein>
    <submittedName>
        <fullName evidence="3">Uncharacterized protein</fullName>
    </submittedName>
</protein>
<keyword evidence="4" id="KW-1185">Reference proteome</keyword>
<dbReference type="EMBL" id="CP011361">
    <property type="protein sequence ID" value="AKG03961.1"/>
    <property type="molecule type" value="Genomic_DNA"/>
</dbReference>
<dbReference type="AlphaFoldDB" id="K2FQA6"/>
<reference evidence="3 4" key="1">
    <citation type="journal article" date="2012" name="J. Bacteriol.">
        <title>Draft Genome Sequence of Salimicrobium sp. Strain MJ3, Isolated from Myulchi-Jeot, Korean Fermented Seafood.</title>
        <authorList>
            <person name="Lee S.H."/>
            <person name="Jung J.Y."/>
            <person name="Jeon C.O."/>
        </authorList>
    </citation>
    <scope>NUCLEOTIDE SEQUENCE [LARGE SCALE GENOMIC DNA]</scope>
    <source>
        <strain evidence="3 4">MJ3</strain>
    </source>
</reference>
<sequence>MREIAAFSGFSHLSRTKFQGEGYNYALIITFIAPAPSPWSGKRFFRYLQRAPGSLKGRKTESQGSESTKTGPSRSGFQCVVFSFIQEFIQFIHQDRL</sequence>
<feature type="compositionally biased region" description="Polar residues" evidence="1">
    <location>
        <begin position="62"/>
        <end position="75"/>
    </location>
</feature>
<reference evidence="2" key="3">
    <citation type="submission" date="2016-11" db="EMBL/GenBank/DDBJ databases">
        <title>Salimicrobium jeotgali MJ3, isolated from Myulchi jeot, a traditional Korean fermented seafood.</title>
        <authorList>
            <person name="Kim K.H."/>
            <person name="Jeon C.O."/>
            <person name="Jin H.M."/>
        </authorList>
    </citation>
    <scope>NUCLEOTIDE SEQUENCE</scope>
    <source>
        <strain evidence="2">MJ3</strain>
    </source>
</reference>
<reference evidence="5" key="2">
    <citation type="submission" date="2015-06" db="EMBL/GenBank/DDBJ databases">
        <title>Salimicrobium jeotgali MJ3, isolated from Myulchi jeot, a traditional Korean fermented seafood.</title>
        <authorList>
            <person name="Kim K.H."/>
            <person name="Jeon C.O."/>
            <person name="Jin H.M."/>
        </authorList>
    </citation>
    <scope>NUCLEOTIDE SEQUENCE [LARGE SCALE GENOMIC DNA]</scope>
    <source>
        <strain evidence="5">MJ3</strain>
    </source>
</reference>
<evidence type="ECO:0000256" key="1">
    <source>
        <dbReference type="SAM" id="MobiDB-lite"/>
    </source>
</evidence>
<evidence type="ECO:0000313" key="5">
    <source>
        <dbReference type="Proteomes" id="UP000092654"/>
    </source>
</evidence>